<accession>A0AAW9A738</accession>
<dbReference type="AlphaFoldDB" id="A0AAW9A738"/>
<dbReference type="NCBIfam" id="TIGR01784">
    <property type="entry name" value="T_den_put_tspse"/>
    <property type="match status" value="1"/>
</dbReference>
<dbReference type="Pfam" id="PF12784">
    <property type="entry name" value="PDDEXK_2"/>
    <property type="match status" value="1"/>
</dbReference>
<gene>
    <name evidence="1" type="ORF">QTL97_09555</name>
</gene>
<organism evidence="1 2">
    <name type="scientific">Sporosarcina thermotolerans</name>
    <dbReference type="NCBI Taxonomy" id="633404"/>
    <lineage>
        <taxon>Bacteria</taxon>
        <taxon>Bacillati</taxon>
        <taxon>Bacillota</taxon>
        <taxon>Bacilli</taxon>
        <taxon>Bacillales</taxon>
        <taxon>Caryophanaceae</taxon>
        <taxon>Sporosarcina</taxon>
    </lineage>
</organism>
<comment type="caution">
    <text evidence="1">The sequence shown here is derived from an EMBL/GenBank/DDBJ whole genome shotgun (WGS) entry which is preliminary data.</text>
</comment>
<sequence length="280" mass="32197">MEQKNSYDVELLDLRNDVVFKAFFADRRNNRLLLNFLNAIIGGNLLSVELTDPTIEIVHSVDKASVMDLRVITDNGEQVNIEMQVRGHQAFRERMLVYWAKMYASQEETGKSYTELKKSIQIVITDFHLLSKPHFHSKFQLIDSENGALFSRHAEIHVLELPKVTEKQMSYLDELGKWLLFLKGNQQLKEALAMESSTLQDAYDEIRRLSQDPKTRALAIAREIGLKDQLQRELDAKEEGLAEGQRNIILSLLETGMSFEEVAQATKISMDEIEKLIRSK</sequence>
<protein>
    <submittedName>
        <fullName evidence="1">Rpn family recombination-promoting nuclease/putative transposase</fullName>
    </submittedName>
</protein>
<reference evidence="1 2" key="1">
    <citation type="submission" date="2023-06" db="EMBL/GenBank/DDBJ databases">
        <title>Sporosarcina sp. nov., isolated from Korean traditional fermented seafood 'Jeotgal'.</title>
        <authorList>
            <person name="Yang A.I."/>
            <person name="Shin N.-R."/>
        </authorList>
    </citation>
    <scope>NUCLEOTIDE SEQUENCE [LARGE SCALE GENOMIC DNA]</scope>
    <source>
        <strain evidence="1 2">KCTC43456</strain>
    </source>
</reference>
<proteinExistence type="predicted"/>
<dbReference type="PANTHER" id="PTHR41317">
    <property type="entry name" value="PD-(D_E)XK NUCLEASE FAMILY TRANSPOSASE"/>
    <property type="match status" value="1"/>
</dbReference>
<evidence type="ECO:0000313" key="2">
    <source>
        <dbReference type="Proteomes" id="UP001271648"/>
    </source>
</evidence>
<dbReference type="EMBL" id="JAUBDJ010000005">
    <property type="protein sequence ID" value="MDW0117182.1"/>
    <property type="molecule type" value="Genomic_DNA"/>
</dbReference>
<evidence type="ECO:0000313" key="1">
    <source>
        <dbReference type="EMBL" id="MDW0117182.1"/>
    </source>
</evidence>
<dbReference type="RefSeq" id="WP_283732054.1">
    <property type="nucleotide sequence ID" value="NZ_CP125968.1"/>
</dbReference>
<name>A0AAW9A738_9BACL</name>
<keyword evidence="2" id="KW-1185">Reference proteome</keyword>
<dbReference type="Proteomes" id="UP001271648">
    <property type="component" value="Unassembled WGS sequence"/>
</dbReference>
<dbReference type="InterPro" id="IPR010106">
    <property type="entry name" value="RpnA"/>
</dbReference>
<dbReference type="PANTHER" id="PTHR41317:SF1">
    <property type="entry name" value="PD-(D_E)XK NUCLEASE FAMILY TRANSPOSASE"/>
    <property type="match status" value="1"/>
</dbReference>